<gene>
    <name evidence="1" type="ordered locus">mru_0966</name>
</gene>
<reference evidence="1 2" key="1">
    <citation type="journal article" date="2010" name="PLoS ONE">
        <title>The genome sequence of the rumen methanogen Methanobrevibacter ruminantium reveals new possibilities for controlling ruminant methane emissions.</title>
        <authorList>
            <person name="Leahy S.C."/>
            <person name="Kelly W.J."/>
            <person name="Altermann E."/>
            <person name="Ronimus R.S."/>
            <person name="Yeoman C.J."/>
            <person name="Pacheco D.M."/>
            <person name="Li D."/>
            <person name="Kong Z."/>
            <person name="McTavish S."/>
            <person name="Sang C."/>
            <person name="Lambie S.C."/>
            <person name="Janssen P.H."/>
            <person name="Dey D."/>
            <person name="Attwood G.T."/>
        </authorList>
    </citation>
    <scope>NUCLEOTIDE SEQUENCE [LARGE SCALE GENOMIC DNA]</scope>
    <source>
        <strain evidence="2">ATCC 35063 / DSM 1093 / JCM 13430 / OCM 146 / M1</strain>
    </source>
</reference>
<dbReference type="RefSeq" id="WP_012955768.1">
    <property type="nucleotide sequence ID" value="NC_013790.1"/>
</dbReference>
<evidence type="ECO:0008006" key="3">
    <source>
        <dbReference type="Google" id="ProtNLM"/>
    </source>
</evidence>
<dbReference type="eggNOG" id="arCOG04971">
    <property type="taxonomic scope" value="Archaea"/>
</dbReference>
<dbReference type="Gene3D" id="3.40.630.30">
    <property type="match status" value="1"/>
</dbReference>
<dbReference type="Proteomes" id="UP000008680">
    <property type="component" value="Chromosome"/>
</dbReference>
<dbReference type="AlphaFoldDB" id="D3E2Q6"/>
<protein>
    <recommendedName>
        <fullName evidence="3">Acetyltransferase GNAT family</fullName>
    </recommendedName>
</protein>
<dbReference type="KEGG" id="mru:mru_0966"/>
<dbReference type="GeneID" id="32160072"/>
<dbReference type="OrthoDB" id="106308at2157"/>
<keyword evidence="2" id="KW-1185">Reference proteome</keyword>
<sequence>MDSQYIKDNYYFETLNESHNLNNFYCEDEELNEFLKEDALKQQKQKLNLTKLIICDDEIIGFVSLLRWNKNKRY</sequence>
<evidence type="ECO:0000313" key="1">
    <source>
        <dbReference type="EMBL" id="ADC46817.1"/>
    </source>
</evidence>
<accession>D3E2Q6</accession>
<dbReference type="HOGENOM" id="CLU_2678987_0_0_2"/>
<name>D3E2Q6_METRM</name>
<proteinExistence type="predicted"/>
<evidence type="ECO:0000313" key="2">
    <source>
        <dbReference type="Proteomes" id="UP000008680"/>
    </source>
</evidence>
<dbReference type="EMBL" id="CP001719">
    <property type="protein sequence ID" value="ADC46817.1"/>
    <property type="molecule type" value="Genomic_DNA"/>
</dbReference>
<dbReference type="STRING" id="634498.mru_0966"/>
<organism evidence="1 2">
    <name type="scientific">Methanobrevibacter ruminantium (strain ATCC 35063 / DSM 1093 / JCM 13430 / OCM 146 / M1)</name>
    <name type="common">Methanobacterium ruminantium</name>
    <dbReference type="NCBI Taxonomy" id="634498"/>
    <lineage>
        <taxon>Archaea</taxon>
        <taxon>Methanobacteriati</taxon>
        <taxon>Methanobacteriota</taxon>
        <taxon>Methanomada group</taxon>
        <taxon>Methanobacteria</taxon>
        <taxon>Methanobacteriales</taxon>
        <taxon>Methanobacteriaceae</taxon>
        <taxon>Methanobrevibacter</taxon>
    </lineage>
</organism>